<feature type="domain" description="Fibronectin type-III" evidence="1">
    <location>
        <begin position="144"/>
        <end position="244"/>
    </location>
</feature>
<dbReference type="CDD" id="cd00063">
    <property type="entry name" value="FN3"/>
    <property type="match status" value="2"/>
</dbReference>
<reference evidence="3" key="2">
    <citation type="journal article" date="2016" name="Sci. Rep.">
        <title>Dictyocaulus viviparus genome, variome and transcriptome elucidate lungworm biology and support future intervention.</title>
        <authorList>
            <person name="McNulty S.N."/>
            <person name="Strube C."/>
            <person name="Rosa B.A."/>
            <person name="Martin J.C."/>
            <person name="Tyagi R."/>
            <person name="Choi Y.J."/>
            <person name="Wang Q."/>
            <person name="Hallsworth Pepin K."/>
            <person name="Zhang X."/>
            <person name="Ozersky P."/>
            <person name="Wilson R.K."/>
            <person name="Sternberg P.W."/>
            <person name="Gasser R.B."/>
            <person name="Mitreva M."/>
        </authorList>
    </citation>
    <scope>NUCLEOTIDE SEQUENCE [LARGE SCALE GENOMIC DNA]</scope>
    <source>
        <strain evidence="3">HannoverDv2000</strain>
    </source>
</reference>
<dbReference type="Proteomes" id="UP000053766">
    <property type="component" value="Unassembled WGS sequence"/>
</dbReference>
<dbReference type="SUPFAM" id="SSF49265">
    <property type="entry name" value="Fibronectin type III"/>
    <property type="match status" value="1"/>
</dbReference>
<dbReference type="OrthoDB" id="6244967at2759"/>
<dbReference type="STRING" id="29172.A0A0D8XDT4"/>
<sequence>MRFYSDQPIVLDLVSTNAVDFEAEPNHTVMLRCSAQGQPIPRLFYAWENGTEIEEPGDVPTNVKWRFDDNDSLLIDWDPVQYPNGNVTYILYLSNFVDRVKGPPVRIPQVPYNVNITLQISAENEWGEGRKSPPITFLTPNGGPKNAPSITSIQSKDENVTVIWQSPTIPNGVIKAYTIYFKNTAESDGKPWKIIQLDANRTEYTINRSMGLQENAQYKLKISATNEYYEGPVSETSWFDTYKSDDDNLSVLENVTAYLKNASLIVYVPTKHKYQTYIMYIRPEYGEQYWKYEAINVTESQEEIVIEHFPLDKNVRWAVQYHKNTG</sequence>
<evidence type="ECO:0000313" key="2">
    <source>
        <dbReference type="EMBL" id="KJH40601.1"/>
    </source>
</evidence>
<evidence type="ECO:0000259" key="1">
    <source>
        <dbReference type="PROSITE" id="PS50853"/>
    </source>
</evidence>
<dbReference type="SMART" id="SM00060">
    <property type="entry name" value="FN3"/>
    <property type="match status" value="2"/>
</dbReference>
<dbReference type="EMBL" id="KN717090">
    <property type="protein sequence ID" value="KJH40601.1"/>
    <property type="molecule type" value="Genomic_DNA"/>
</dbReference>
<protein>
    <submittedName>
        <fullName evidence="2">Fibronectin type III domain protein</fullName>
    </submittedName>
</protein>
<dbReference type="AlphaFoldDB" id="A0A0D8XDT4"/>
<name>A0A0D8XDT4_DICVI</name>
<evidence type="ECO:0000313" key="3">
    <source>
        <dbReference type="Proteomes" id="UP000053766"/>
    </source>
</evidence>
<dbReference type="Gene3D" id="2.60.40.10">
    <property type="entry name" value="Immunoglobulins"/>
    <property type="match status" value="2"/>
</dbReference>
<dbReference type="Pfam" id="PF00041">
    <property type="entry name" value="fn3"/>
    <property type="match status" value="1"/>
</dbReference>
<proteinExistence type="predicted"/>
<keyword evidence="3" id="KW-1185">Reference proteome</keyword>
<accession>A0A0D8XDT4</accession>
<organism evidence="2 3">
    <name type="scientific">Dictyocaulus viviparus</name>
    <name type="common">Bovine lungworm</name>
    <dbReference type="NCBI Taxonomy" id="29172"/>
    <lineage>
        <taxon>Eukaryota</taxon>
        <taxon>Metazoa</taxon>
        <taxon>Ecdysozoa</taxon>
        <taxon>Nematoda</taxon>
        <taxon>Chromadorea</taxon>
        <taxon>Rhabditida</taxon>
        <taxon>Rhabditina</taxon>
        <taxon>Rhabditomorpha</taxon>
        <taxon>Strongyloidea</taxon>
        <taxon>Metastrongylidae</taxon>
        <taxon>Dictyocaulus</taxon>
    </lineage>
</organism>
<dbReference type="InterPro" id="IPR013783">
    <property type="entry name" value="Ig-like_fold"/>
</dbReference>
<dbReference type="InterPro" id="IPR036116">
    <property type="entry name" value="FN3_sf"/>
</dbReference>
<dbReference type="PROSITE" id="PS50853">
    <property type="entry name" value="FN3"/>
    <property type="match status" value="1"/>
</dbReference>
<gene>
    <name evidence="2" type="ORF">DICVIV_13441</name>
</gene>
<reference evidence="2 3" key="1">
    <citation type="submission" date="2013-11" db="EMBL/GenBank/DDBJ databases">
        <title>Draft genome of the bovine lungworm Dictyocaulus viviparus.</title>
        <authorList>
            <person name="Mitreva M."/>
        </authorList>
    </citation>
    <scope>NUCLEOTIDE SEQUENCE [LARGE SCALE GENOMIC DNA]</scope>
    <source>
        <strain evidence="2 3">HannoverDv2000</strain>
    </source>
</reference>
<dbReference type="InterPro" id="IPR003961">
    <property type="entry name" value="FN3_dom"/>
</dbReference>